<name>A0AA39JSC6_ARMTA</name>
<keyword evidence="7 13" id="KW-0479">Metal-binding</keyword>
<evidence type="ECO:0000313" key="17">
    <source>
        <dbReference type="Proteomes" id="UP001175211"/>
    </source>
</evidence>
<evidence type="ECO:0000256" key="11">
    <source>
        <dbReference type="ARBA" id="ARBA00023033"/>
    </source>
</evidence>
<dbReference type="InterPro" id="IPR036396">
    <property type="entry name" value="Cyt_P450_sf"/>
</dbReference>
<accession>A0AA39JSC6</accession>
<keyword evidence="6 15" id="KW-0812">Transmembrane</keyword>
<dbReference type="EMBL" id="JAUEPS010000046">
    <property type="protein sequence ID" value="KAK0446574.1"/>
    <property type="molecule type" value="Genomic_DNA"/>
</dbReference>
<protein>
    <submittedName>
        <fullName evidence="16">Cytochrome P450</fullName>
    </submittedName>
</protein>
<proteinExistence type="inferred from homology"/>
<dbReference type="PRINTS" id="PR00465">
    <property type="entry name" value="EP450IV"/>
</dbReference>
<dbReference type="Gene3D" id="1.10.630.10">
    <property type="entry name" value="Cytochrome P450"/>
    <property type="match status" value="2"/>
</dbReference>
<dbReference type="PRINTS" id="PR00385">
    <property type="entry name" value="P450"/>
</dbReference>
<keyword evidence="11 14" id="KW-0503">Monooxygenase</keyword>
<feature type="binding site" description="axial binding residue" evidence="13">
    <location>
        <position position="421"/>
    </location>
    <ligand>
        <name>heme</name>
        <dbReference type="ChEBI" id="CHEBI:30413"/>
    </ligand>
    <ligandPart>
        <name>Fe</name>
        <dbReference type="ChEBI" id="CHEBI:18248"/>
    </ligandPart>
</feature>
<dbReference type="RefSeq" id="XP_060325923.1">
    <property type="nucleotide sequence ID" value="XM_060483917.1"/>
</dbReference>
<reference evidence="16" key="1">
    <citation type="submission" date="2023-06" db="EMBL/GenBank/DDBJ databases">
        <authorList>
            <consortium name="Lawrence Berkeley National Laboratory"/>
            <person name="Ahrendt S."/>
            <person name="Sahu N."/>
            <person name="Indic B."/>
            <person name="Wong-Bajracharya J."/>
            <person name="Merenyi Z."/>
            <person name="Ke H.-M."/>
            <person name="Monk M."/>
            <person name="Kocsube S."/>
            <person name="Drula E."/>
            <person name="Lipzen A."/>
            <person name="Balint B."/>
            <person name="Henrissat B."/>
            <person name="Andreopoulos B."/>
            <person name="Martin F.M."/>
            <person name="Harder C.B."/>
            <person name="Rigling D."/>
            <person name="Ford K.L."/>
            <person name="Foster G.D."/>
            <person name="Pangilinan J."/>
            <person name="Papanicolaou A."/>
            <person name="Barry K."/>
            <person name="LaButti K."/>
            <person name="Viragh M."/>
            <person name="Koriabine M."/>
            <person name="Yan M."/>
            <person name="Riley R."/>
            <person name="Champramary S."/>
            <person name="Plett K.L."/>
            <person name="Tsai I.J."/>
            <person name="Slot J."/>
            <person name="Sipos G."/>
            <person name="Plett J."/>
            <person name="Nagy L.G."/>
            <person name="Grigoriev I.V."/>
        </authorList>
    </citation>
    <scope>NUCLEOTIDE SEQUENCE</scope>
    <source>
        <strain evidence="16">CCBAS 213</strain>
    </source>
</reference>
<dbReference type="GO" id="GO:0020037">
    <property type="term" value="F:heme binding"/>
    <property type="evidence" value="ECO:0007669"/>
    <property type="project" value="InterPro"/>
</dbReference>
<dbReference type="GO" id="GO:0004497">
    <property type="term" value="F:monooxygenase activity"/>
    <property type="evidence" value="ECO:0007669"/>
    <property type="project" value="UniProtKB-KW"/>
</dbReference>
<dbReference type="SUPFAM" id="SSF48264">
    <property type="entry name" value="Cytochrome P450"/>
    <property type="match status" value="1"/>
</dbReference>
<organism evidence="16 17">
    <name type="scientific">Armillaria tabescens</name>
    <name type="common">Ringless honey mushroom</name>
    <name type="synonym">Agaricus tabescens</name>
    <dbReference type="NCBI Taxonomy" id="1929756"/>
    <lineage>
        <taxon>Eukaryota</taxon>
        <taxon>Fungi</taxon>
        <taxon>Dikarya</taxon>
        <taxon>Basidiomycota</taxon>
        <taxon>Agaricomycotina</taxon>
        <taxon>Agaricomycetes</taxon>
        <taxon>Agaricomycetidae</taxon>
        <taxon>Agaricales</taxon>
        <taxon>Marasmiineae</taxon>
        <taxon>Physalacriaceae</taxon>
        <taxon>Desarmillaria</taxon>
    </lineage>
</organism>
<dbReference type="InterPro" id="IPR002403">
    <property type="entry name" value="Cyt_P450_E_grp-IV"/>
</dbReference>
<dbReference type="GO" id="GO:0005506">
    <property type="term" value="F:iron ion binding"/>
    <property type="evidence" value="ECO:0007669"/>
    <property type="project" value="InterPro"/>
</dbReference>
<evidence type="ECO:0000256" key="15">
    <source>
        <dbReference type="SAM" id="Phobius"/>
    </source>
</evidence>
<evidence type="ECO:0000256" key="14">
    <source>
        <dbReference type="RuleBase" id="RU000461"/>
    </source>
</evidence>
<evidence type="ECO:0000313" key="16">
    <source>
        <dbReference type="EMBL" id="KAK0446574.1"/>
    </source>
</evidence>
<keyword evidence="12 15" id="KW-0472">Membrane</keyword>
<dbReference type="InterPro" id="IPR050121">
    <property type="entry name" value="Cytochrome_P450_monoxygenase"/>
</dbReference>
<evidence type="ECO:0000256" key="2">
    <source>
        <dbReference type="ARBA" id="ARBA00004370"/>
    </source>
</evidence>
<dbReference type="PROSITE" id="PS00086">
    <property type="entry name" value="CYTOCHROME_P450"/>
    <property type="match status" value="1"/>
</dbReference>
<evidence type="ECO:0000256" key="3">
    <source>
        <dbReference type="ARBA" id="ARBA00004721"/>
    </source>
</evidence>
<dbReference type="Proteomes" id="UP001175211">
    <property type="component" value="Unassembled WGS sequence"/>
</dbReference>
<evidence type="ECO:0000256" key="8">
    <source>
        <dbReference type="ARBA" id="ARBA00022989"/>
    </source>
</evidence>
<evidence type="ECO:0000256" key="10">
    <source>
        <dbReference type="ARBA" id="ARBA00023004"/>
    </source>
</evidence>
<comment type="pathway">
    <text evidence="3">Secondary metabolite biosynthesis; terpenoid biosynthesis.</text>
</comment>
<evidence type="ECO:0000256" key="1">
    <source>
        <dbReference type="ARBA" id="ARBA00001971"/>
    </source>
</evidence>
<dbReference type="GeneID" id="85367465"/>
<keyword evidence="8 15" id="KW-1133">Transmembrane helix</keyword>
<dbReference type="InterPro" id="IPR017972">
    <property type="entry name" value="Cyt_P450_CS"/>
</dbReference>
<gene>
    <name evidence="16" type="ORF">EV420DRAFT_896720</name>
</gene>
<dbReference type="InterPro" id="IPR001128">
    <property type="entry name" value="Cyt_P450"/>
</dbReference>
<comment type="caution">
    <text evidence="16">The sequence shown here is derived from an EMBL/GenBank/DDBJ whole genome shotgun (WGS) entry which is preliminary data.</text>
</comment>
<evidence type="ECO:0000256" key="6">
    <source>
        <dbReference type="ARBA" id="ARBA00022692"/>
    </source>
</evidence>
<evidence type="ECO:0000256" key="9">
    <source>
        <dbReference type="ARBA" id="ARBA00023002"/>
    </source>
</evidence>
<dbReference type="AlphaFoldDB" id="A0AA39JSC6"/>
<sequence>MATSSIAVASLLVALLFHWWFKRPSVKHIKGPPSPSFWLGHQRVLRNQDNAGDLETKWCREYGTLYRTEGGLGQDILVVCDSKALEHIFDPSCPYPKSKEIIFVLSLIGGKDGLAIVDGEPHHRQRKILNPAFSSAQLRNSRVIFQQCSDKLVDCIKESLTGADDIVDIHDWTSKVSLDIIGLAFFRYDFCSLDGLETELEQAMRHLFTASQANPSAPELILVTLIRMLPDSVLGLLRLVPIREIRQLLSIEKVAKKTAREIMARHNEVQTPEGDGDIVNILAGARLAGKMQDDEIEAQLMTFVTAGHETSSSKLKQSNDYDSMPFLNAAIKESLRLHPNMHSLMRTAPHDDVLPLSKGKTLAVPKGQTFACSAYLYNRLPSLWGDDAEEWNPARFFDTTLSVSRGVYANLMTFGAGPRSCIGWRFAIMETQTIIANLILHFEFGLPEGGIEIMQFPGSPAVVPIVKGKAHLGSQLPLRVRALT</sequence>
<evidence type="ECO:0000256" key="4">
    <source>
        <dbReference type="ARBA" id="ARBA00010617"/>
    </source>
</evidence>
<comment type="similarity">
    <text evidence="4 14">Belongs to the cytochrome P450 family.</text>
</comment>
<comment type="cofactor">
    <cofactor evidence="1 13">
        <name>heme</name>
        <dbReference type="ChEBI" id="CHEBI:30413"/>
    </cofactor>
</comment>
<dbReference type="Pfam" id="PF00067">
    <property type="entry name" value="p450"/>
    <property type="match status" value="2"/>
</dbReference>
<comment type="subcellular location">
    <subcellularLocation>
        <location evidence="2">Membrane</location>
    </subcellularLocation>
</comment>
<dbReference type="GO" id="GO:0016705">
    <property type="term" value="F:oxidoreductase activity, acting on paired donors, with incorporation or reduction of molecular oxygen"/>
    <property type="evidence" value="ECO:0007669"/>
    <property type="project" value="InterPro"/>
</dbReference>
<feature type="transmembrane region" description="Helical" evidence="15">
    <location>
        <begin position="6"/>
        <end position="21"/>
    </location>
</feature>
<evidence type="ECO:0000256" key="5">
    <source>
        <dbReference type="ARBA" id="ARBA00022617"/>
    </source>
</evidence>
<keyword evidence="10 13" id="KW-0408">Iron</keyword>
<dbReference type="PANTHER" id="PTHR24305:SF166">
    <property type="entry name" value="CYTOCHROME P450 12A4, MITOCHONDRIAL-RELATED"/>
    <property type="match status" value="1"/>
</dbReference>
<evidence type="ECO:0000256" key="7">
    <source>
        <dbReference type="ARBA" id="ARBA00022723"/>
    </source>
</evidence>
<evidence type="ECO:0000256" key="13">
    <source>
        <dbReference type="PIRSR" id="PIRSR602403-1"/>
    </source>
</evidence>
<dbReference type="GO" id="GO:0016020">
    <property type="term" value="C:membrane"/>
    <property type="evidence" value="ECO:0007669"/>
    <property type="project" value="UniProtKB-SubCell"/>
</dbReference>
<keyword evidence="5 13" id="KW-0349">Heme</keyword>
<evidence type="ECO:0000256" key="12">
    <source>
        <dbReference type="ARBA" id="ARBA00023136"/>
    </source>
</evidence>
<keyword evidence="17" id="KW-1185">Reference proteome</keyword>
<keyword evidence="9 14" id="KW-0560">Oxidoreductase</keyword>
<dbReference type="PANTHER" id="PTHR24305">
    <property type="entry name" value="CYTOCHROME P450"/>
    <property type="match status" value="1"/>
</dbReference>